<evidence type="ECO:0000313" key="1">
    <source>
        <dbReference type="EMBL" id="BAV39326.1"/>
    </source>
</evidence>
<dbReference type="Proteomes" id="UP000224877">
    <property type="component" value="Segment"/>
</dbReference>
<dbReference type="EMBL" id="LC168164">
    <property type="protein sequence ID" value="BAV39326.1"/>
    <property type="molecule type" value="Genomic_DNA"/>
</dbReference>
<keyword evidence="2" id="KW-1185">Reference proteome</keyword>
<accession>A0A1B4XWY4</accession>
<gene>
    <name evidence="1" type="ORF">BPT24_202</name>
</gene>
<sequence>MSIAREILTVIEKTNQIALVVADEHTIGYIVPECPNKFLVLRPNLGSWMKDGSATTLDNISELRLLETKDFEEYKLCGEGYIRDTTNYYFNR</sequence>
<name>A0A1B4XWY4_9CAUD</name>
<proteinExistence type="predicted"/>
<protein>
    <submittedName>
        <fullName evidence="1">Uncharacterized protein</fullName>
    </submittedName>
</protein>
<reference evidence="1 2" key="1">
    <citation type="submission" date="2016-07" db="EMBL/GenBank/DDBJ databases">
        <title>Characterization of three bacteriophages infecting bacteria isolated from shrimp culture pond water.</title>
        <authorList>
            <person name="Khoa H.V."/>
        </authorList>
    </citation>
    <scope>NUCLEOTIDE SEQUENCE [LARGE SCALE GENOMIC DNA]</scope>
</reference>
<organism evidence="1 2">
    <name type="scientific">Tenacibaculum phage pT24</name>
    <dbReference type="NCBI Taxonomy" id="1880590"/>
    <lineage>
        <taxon>Viruses</taxon>
        <taxon>Duplodnaviria</taxon>
        <taxon>Heunggongvirae</taxon>
        <taxon>Uroviricota</taxon>
        <taxon>Caudoviricetes</taxon>
        <taxon>Kungbxnavirus</taxon>
        <taxon>Kungbxnavirus pT24</taxon>
    </lineage>
</organism>
<evidence type="ECO:0000313" key="2">
    <source>
        <dbReference type="Proteomes" id="UP000224877"/>
    </source>
</evidence>